<protein>
    <submittedName>
        <fullName evidence="1">Uncharacterized protein</fullName>
    </submittedName>
</protein>
<sequence>MAIKCEVAPNVGPHVPYLELSEPDEGYHGLIRENETLVEIMVIDENEARLRVRFPLNCEKRRNYKFDIAAVGCDGSYSNTPTTSSLWTKAASTTRSSASRQQTRTARRDTETCASTGPLALFPVARLEACSSDERCPGVTRIQAAVTLQASRAGSGCDRDTFGPENCRSAAEPRRRDGEQMFEFDGSTTAAAVPASVLSSSLAGSFSISTWMRHAPPPDHDKHRKEHVCDNEWHHYAVNVRFPNVELIVDGDGYRAPDGKGPEARPAESYIMVLQPQTPSILINGTDDAARDYAHFRAGLRVFPELSVRKLDSCVVSVYPALNPDHEALSLHAAAELPLRYDIRAAVTRDGVLREIEYSNKKPAYYLNRVFKLTCSELNGRFTSNEYVQTLTVVHPHMSGEALARELHPSGVADKMDAVARDKQQPRVYAAHAQRDTHTADLPAARLLDLHPQPAPNHVALLIGVVACGVLVLAGGVALARARSPRARAPRAPRPRAAKDEMAWDDSALTITLNPMDEAAAELGTAGAAELSSEGESCDDSDSERHDSSDDDEEVMSGKQHKYRNISQLEWDNSTM</sequence>
<evidence type="ECO:0000313" key="2">
    <source>
        <dbReference type="Proteomes" id="UP001064048"/>
    </source>
</evidence>
<dbReference type="EMBL" id="CM046119">
    <property type="protein sequence ID" value="KAI8425519.1"/>
    <property type="molecule type" value="Genomic_DNA"/>
</dbReference>
<dbReference type="Proteomes" id="UP001064048">
    <property type="component" value="Chromosome 19"/>
</dbReference>
<gene>
    <name evidence="1" type="ORF">MSG28_011347</name>
</gene>
<keyword evidence="2" id="KW-1185">Reference proteome</keyword>
<comment type="caution">
    <text evidence="1">The sequence shown here is derived from an EMBL/GenBank/DDBJ whole genome shotgun (WGS) entry which is preliminary data.</text>
</comment>
<evidence type="ECO:0000313" key="1">
    <source>
        <dbReference type="EMBL" id="KAI8425519.1"/>
    </source>
</evidence>
<organism evidence="1 2">
    <name type="scientific">Choristoneura fumiferana</name>
    <name type="common">Spruce budworm moth</name>
    <name type="synonym">Archips fumiferana</name>
    <dbReference type="NCBI Taxonomy" id="7141"/>
    <lineage>
        <taxon>Eukaryota</taxon>
        <taxon>Metazoa</taxon>
        <taxon>Ecdysozoa</taxon>
        <taxon>Arthropoda</taxon>
        <taxon>Hexapoda</taxon>
        <taxon>Insecta</taxon>
        <taxon>Pterygota</taxon>
        <taxon>Neoptera</taxon>
        <taxon>Endopterygota</taxon>
        <taxon>Lepidoptera</taxon>
        <taxon>Glossata</taxon>
        <taxon>Ditrysia</taxon>
        <taxon>Tortricoidea</taxon>
        <taxon>Tortricidae</taxon>
        <taxon>Tortricinae</taxon>
        <taxon>Choristoneura</taxon>
    </lineage>
</organism>
<reference evidence="1 2" key="1">
    <citation type="journal article" date="2022" name="Genome Biol. Evol.">
        <title>The Spruce Budworm Genome: Reconstructing the Evolutionary History of Antifreeze Proteins.</title>
        <authorList>
            <person name="Beliveau C."/>
            <person name="Gagne P."/>
            <person name="Picq S."/>
            <person name="Vernygora O."/>
            <person name="Keeling C.I."/>
            <person name="Pinkney K."/>
            <person name="Doucet D."/>
            <person name="Wen F."/>
            <person name="Johnston J.S."/>
            <person name="Maaroufi H."/>
            <person name="Boyle B."/>
            <person name="Laroche J."/>
            <person name="Dewar K."/>
            <person name="Juretic N."/>
            <person name="Blackburn G."/>
            <person name="Nisole A."/>
            <person name="Brunet B."/>
            <person name="Brandao M."/>
            <person name="Lumley L."/>
            <person name="Duan J."/>
            <person name="Quan G."/>
            <person name="Lucarotti C.J."/>
            <person name="Roe A.D."/>
            <person name="Sperling F.A.H."/>
            <person name="Levesque R.C."/>
            <person name="Cusson M."/>
        </authorList>
    </citation>
    <scope>NUCLEOTIDE SEQUENCE [LARGE SCALE GENOMIC DNA]</scope>
    <source>
        <strain evidence="1">Glfc:IPQL:Cfum</strain>
    </source>
</reference>
<name>A0ACC0JN49_CHOFU</name>
<accession>A0ACC0JN49</accession>
<proteinExistence type="predicted"/>